<dbReference type="FunCoup" id="A0A7I4AVV8">
    <property type="interactions" value="435"/>
</dbReference>
<evidence type="ECO:0000256" key="6">
    <source>
        <dbReference type="RuleBase" id="RU361128"/>
    </source>
</evidence>
<dbReference type="EC" id="2.7.1.107" evidence="6"/>
<dbReference type="Pfam" id="PF00609">
    <property type="entry name" value="DAGK_acc"/>
    <property type="match status" value="1"/>
</dbReference>
<sequence>MLLGFSLEMISEGKPAAVIAEDPPARADDEGDGASKGLGVKEAGAVVSPSEKTAVPMRVSGTPNGHAEDTSAGRHERNGSMTGAFLAASGYSPSFASLGDTNSLESHHAPKYSDTFEGFEPPRLSQPLEVQETPKVTRPEGLNFTTPAARMIIPEDFKTPQASGAGFTQSSDAGTSSLDTPVESHGDGEDQEPESYISPVANLVEKHPAAGVSPVSPCTPPDLVSALGSVDSFSFSGPPQTPESPEVSHQPYVAPKKIPGHELLGPFMAMSKPSAPSVSPEGSHEVDAVSSPAVDDSRSYDDAVPPLEIHKEPDSVLVQPKPDAAETTQPTTLVTPPSEEPNVSVPPLENLEAAETHPSIAHTDGYWTAEDASTTGNSVDASTVSISGEGISEEVVEKSVGPAPTMVDGKEENSTMPRPQSVSGPESFAFRNVEAEKVESVSATTTQKPGLLMKKASTIFTKQGRNLTDKDLKMTVVIPEYLSKDMAIAVETEGAATPESPPSGEKIVAPTCPVLVFINSKSGGRLGDQLMEHFKDLISPHQLYDLSQHSPIAILRYGVGHLDKMAQSGDECARKTRENLRILVAGGDGTVGWCLSSVGALQEISSFDNVPPVAIIPLGTGNDLSRSFGWGGEFSSTRKSALKNCLVKALDAHVASLDAWKAVVMPAKSVAAHDIEFPHALHPQHHVPLPSSVSGEKHDKDETAPAFEGLFFNYFSVGMDAQVAYDFHHLRDEKPWLARTRAANKLIYSGFGCTQGWFCTACSTDSGASGLSSILKLSGRKRGASSGDWQEIHLPSNIRAIVICNIQSYAGGRIPWGKPSAEIRQKEGLEEQRCDDGLLEVMGLKDGWHSAFMLLKISTAVRLLQAEAVKLEFRGTTRRNAYFQMDGEPWMQPMGDPNDDPSVVMIEKLPSPSLLLKRK</sequence>
<dbReference type="PANTHER" id="PTHR11255:SF80">
    <property type="entry name" value="EYE-SPECIFIC DIACYLGLYCEROL KINASE"/>
    <property type="match status" value="1"/>
</dbReference>
<dbReference type="SMART" id="SM00046">
    <property type="entry name" value="DAGKc"/>
    <property type="match status" value="1"/>
</dbReference>
<dbReference type="InterPro" id="IPR000756">
    <property type="entry name" value="Diacylglycerol_kin_accessory"/>
</dbReference>
<feature type="region of interest" description="Disordered" evidence="7">
    <location>
        <begin position="402"/>
        <end position="425"/>
    </location>
</feature>
<comment type="similarity">
    <text evidence="1 6">Belongs to the eukaryotic diacylglycerol kinase family.</text>
</comment>
<dbReference type="InParanoid" id="A0A7I4AVV8"/>
<evidence type="ECO:0000313" key="9">
    <source>
        <dbReference type="EnsemblPlants" id="Pp3c15_10130V3.7"/>
    </source>
</evidence>
<dbReference type="Gramene" id="Pp3c15_10130V3.7">
    <property type="protein sequence ID" value="Pp3c15_10130V3.7"/>
    <property type="gene ID" value="Pp3c15_10130"/>
</dbReference>
<protein>
    <recommendedName>
        <fullName evidence="6">Diacylglycerol kinase</fullName>
        <shortName evidence="6">DAG kinase</shortName>
        <ecNumber evidence="6">2.7.1.107</ecNumber>
    </recommendedName>
</protein>
<dbReference type="PANTHER" id="PTHR11255">
    <property type="entry name" value="DIACYLGLYCEROL KINASE"/>
    <property type="match status" value="1"/>
</dbReference>
<feature type="region of interest" description="Disordered" evidence="7">
    <location>
        <begin position="230"/>
        <end position="253"/>
    </location>
</feature>
<feature type="domain" description="DAGKc" evidence="8">
    <location>
        <begin position="509"/>
        <end position="666"/>
    </location>
</feature>
<reference evidence="9 10" key="2">
    <citation type="journal article" date="2018" name="Plant J.">
        <title>The Physcomitrella patens chromosome-scale assembly reveals moss genome structure and evolution.</title>
        <authorList>
            <person name="Lang D."/>
            <person name="Ullrich K.K."/>
            <person name="Murat F."/>
            <person name="Fuchs J."/>
            <person name="Jenkins J."/>
            <person name="Haas F.B."/>
            <person name="Piednoel M."/>
            <person name="Gundlach H."/>
            <person name="Van Bel M."/>
            <person name="Meyberg R."/>
            <person name="Vives C."/>
            <person name="Morata J."/>
            <person name="Symeonidi A."/>
            <person name="Hiss M."/>
            <person name="Muchero W."/>
            <person name="Kamisugi Y."/>
            <person name="Saleh O."/>
            <person name="Blanc G."/>
            <person name="Decker E.L."/>
            <person name="van Gessel N."/>
            <person name="Grimwood J."/>
            <person name="Hayes R.D."/>
            <person name="Graham S.W."/>
            <person name="Gunter L.E."/>
            <person name="McDaniel S.F."/>
            <person name="Hoernstein S.N.W."/>
            <person name="Larsson A."/>
            <person name="Li F.W."/>
            <person name="Perroud P.F."/>
            <person name="Phillips J."/>
            <person name="Ranjan P."/>
            <person name="Rokshar D.S."/>
            <person name="Rothfels C.J."/>
            <person name="Schneider L."/>
            <person name="Shu S."/>
            <person name="Stevenson D.W."/>
            <person name="Thummler F."/>
            <person name="Tillich M."/>
            <person name="Villarreal Aguilar J.C."/>
            <person name="Widiez T."/>
            <person name="Wong G.K."/>
            <person name="Wymore A."/>
            <person name="Zhang Y."/>
            <person name="Zimmer A.D."/>
            <person name="Quatrano R.S."/>
            <person name="Mayer K.F.X."/>
            <person name="Goodstein D."/>
            <person name="Casacuberta J.M."/>
            <person name="Vandepoele K."/>
            <person name="Reski R."/>
            <person name="Cuming A.C."/>
            <person name="Tuskan G.A."/>
            <person name="Maumus F."/>
            <person name="Salse J."/>
            <person name="Schmutz J."/>
            <person name="Rensing S.A."/>
        </authorList>
    </citation>
    <scope>NUCLEOTIDE SEQUENCE [LARGE SCALE GENOMIC DNA]</scope>
    <source>
        <strain evidence="9 10">cv. Gransden 2004</strain>
    </source>
</reference>
<dbReference type="Proteomes" id="UP000006727">
    <property type="component" value="Chromosome 15"/>
</dbReference>
<reference evidence="9 10" key="1">
    <citation type="journal article" date="2008" name="Science">
        <title>The Physcomitrella genome reveals evolutionary insights into the conquest of land by plants.</title>
        <authorList>
            <person name="Rensing S."/>
            <person name="Lang D."/>
            <person name="Zimmer A."/>
            <person name="Terry A."/>
            <person name="Salamov A."/>
            <person name="Shapiro H."/>
            <person name="Nishiyama T."/>
            <person name="Perroud P.-F."/>
            <person name="Lindquist E."/>
            <person name="Kamisugi Y."/>
            <person name="Tanahashi T."/>
            <person name="Sakakibara K."/>
            <person name="Fujita T."/>
            <person name="Oishi K."/>
            <person name="Shin-I T."/>
            <person name="Kuroki Y."/>
            <person name="Toyoda A."/>
            <person name="Suzuki Y."/>
            <person name="Hashimoto A."/>
            <person name="Yamaguchi K."/>
            <person name="Sugano A."/>
            <person name="Kohara Y."/>
            <person name="Fujiyama A."/>
            <person name="Anterola A."/>
            <person name="Aoki S."/>
            <person name="Ashton N."/>
            <person name="Barbazuk W.B."/>
            <person name="Barker E."/>
            <person name="Bennetzen J."/>
            <person name="Bezanilla M."/>
            <person name="Blankenship R."/>
            <person name="Cho S.H."/>
            <person name="Dutcher S."/>
            <person name="Estelle M."/>
            <person name="Fawcett J.A."/>
            <person name="Gundlach H."/>
            <person name="Hanada K."/>
            <person name="Heyl A."/>
            <person name="Hicks K.A."/>
            <person name="Hugh J."/>
            <person name="Lohr M."/>
            <person name="Mayer K."/>
            <person name="Melkozernov A."/>
            <person name="Murata T."/>
            <person name="Nelson D."/>
            <person name="Pils B."/>
            <person name="Prigge M."/>
            <person name="Reiss B."/>
            <person name="Renner T."/>
            <person name="Rombauts S."/>
            <person name="Rushton P."/>
            <person name="Sanderfoot A."/>
            <person name="Schween G."/>
            <person name="Shiu S.-H."/>
            <person name="Stueber K."/>
            <person name="Theodoulou F.L."/>
            <person name="Tu H."/>
            <person name="Van de Peer Y."/>
            <person name="Verrier P.J."/>
            <person name="Waters E."/>
            <person name="Wood A."/>
            <person name="Yang L."/>
            <person name="Cove D."/>
            <person name="Cuming A."/>
            <person name="Hasebe M."/>
            <person name="Lucas S."/>
            <person name="Mishler D.B."/>
            <person name="Reski R."/>
            <person name="Grigoriev I."/>
            <person name="Quatrano R.S."/>
            <person name="Boore J.L."/>
        </authorList>
    </citation>
    <scope>NUCLEOTIDE SEQUENCE [LARGE SCALE GENOMIC DNA]</scope>
    <source>
        <strain evidence="9 10">cv. Gransden 2004</strain>
    </source>
</reference>
<dbReference type="GO" id="GO:0005524">
    <property type="term" value="F:ATP binding"/>
    <property type="evidence" value="ECO:0007669"/>
    <property type="project" value="UniProtKB-KW"/>
</dbReference>
<dbReference type="EMBL" id="ABEU02000015">
    <property type="status" value="NOT_ANNOTATED_CDS"/>
    <property type="molecule type" value="Genomic_DNA"/>
</dbReference>
<dbReference type="GO" id="GO:0016020">
    <property type="term" value="C:membrane"/>
    <property type="evidence" value="ECO:0000318"/>
    <property type="project" value="GO_Central"/>
</dbReference>
<accession>A0A7I4AVV8</accession>
<dbReference type="GO" id="GO:0035556">
    <property type="term" value="P:intracellular signal transduction"/>
    <property type="evidence" value="ECO:0000318"/>
    <property type="project" value="GO_Central"/>
</dbReference>
<evidence type="ECO:0000256" key="7">
    <source>
        <dbReference type="SAM" id="MobiDB-lite"/>
    </source>
</evidence>
<dbReference type="AlphaFoldDB" id="A0A7I4AVV8"/>
<keyword evidence="4 6" id="KW-0418">Kinase</keyword>
<name>A0A7I4AVV8_PHYPA</name>
<dbReference type="InterPro" id="IPR016064">
    <property type="entry name" value="NAD/diacylglycerol_kinase_sf"/>
</dbReference>
<evidence type="ECO:0000256" key="3">
    <source>
        <dbReference type="ARBA" id="ARBA00022741"/>
    </source>
</evidence>
<feature type="region of interest" description="Disordered" evidence="7">
    <location>
        <begin position="20"/>
        <end position="78"/>
    </location>
</feature>
<dbReference type="InterPro" id="IPR017438">
    <property type="entry name" value="ATP-NAD_kinase_N"/>
</dbReference>
<feature type="region of interest" description="Disordered" evidence="7">
    <location>
        <begin position="268"/>
        <end position="344"/>
    </location>
</feature>
<feature type="compositionally biased region" description="Polar residues" evidence="7">
    <location>
        <begin position="160"/>
        <end position="179"/>
    </location>
</feature>
<feature type="compositionally biased region" description="Polar residues" evidence="7">
    <location>
        <begin position="414"/>
        <end position="424"/>
    </location>
</feature>
<dbReference type="InterPro" id="IPR037607">
    <property type="entry name" value="DGK"/>
</dbReference>
<feature type="region of interest" description="Disordered" evidence="7">
    <location>
        <begin position="159"/>
        <end position="194"/>
    </location>
</feature>
<gene>
    <name evidence="9" type="primary">LOC112292549</name>
</gene>
<dbReference type="Gene3D" id="3.40.50.10330">
    <property type="entry name" value="Probable inorganic polyphosphate/atp-NAD kinase, domain 1"/>
    <property type="match status" value="1"/>
</dbReference>
<dbReference type="PROSITE" id="PS50146">
    <property type="entry name" value="DAGK"/>
    <property type="match status" value="1"/>
</dbReference>
<dbReference type="Pfam" id="PF00781">
    <property type="entry name" value="DAGK_cat"/>
    <property type="match status" value="1"/>
</dbReference>
<dbReference type="GO" id="GO:0004143">
    <property type="term" value="F:ATP-dependent diacylglycerol kinase activity"/>
    <property type="evidence" value="ECO:0000318"/>
    <property type="project" value="GO_Central"/>
</dbReference>
<evidence type="ECO:0000256" key="4">
    <source>
        <dbReference type="ARBA" id="ARBA00022777"/>
    </source>
</evidence>
<organism evidence="9 10">
    <name type="scientific">Physcomitrium patens</name>
    <name type="common">Spreading-leaved earth moss</name>
    <name type="synonym">Physcomitrella patens</name>
    <dbReference type="NCBI Taxonomy" id="3218"/>
    <lineage>
        <taxon>Eukaryota</taxon>
        <taxon>Viridiplantae</taxon>
        <taxon>Streptophyta</taxon>
        <taxon>Embryophyta</taxon>
        <taxon>Bryophyta</taxon>
        <taxon>Bryophytina</taxon>
        <taxon>Bryopsida</taxon>
        <taxon>Funariidae</taxon>
        <taxon>Funariales</taxon>
        <taxon>Funariaceae</taxon>
        <taxon>Physcomitrium</taxon>
    </lineage>
</organism>
<dbReference type="GO" id="GO:0046486">
    <property type="term" value="P:glycerolipid metabolic process"/>
    <property type="evidence" value="ECO:0000318"/>
    <property type="project" value="GO_Central"/>
</dbReference>
<dbReference type="SUPFAM" id="SSF111331">
    <property type="entry name" value="NAD kinase/diacylglycerol kinase-like"/>
    <property type="match status" value="1"/>
</dbReference>
<evidence type="ECO:0000256" key="2">
    <source>
        <dbReference type="ARBA" id="ARBA00022679"/>
    </source>
</evidence>
<dbReference type="GeneID" id="112292549"/>
<evidence type="ECO:0000259" key="8">
    <source>
        <dbReference type="PROSITE" id="PS50146"/>
    </source>
</evidence>
<feature type="compositionally biased region" description="Basic and acidic residues" evidence="7">
    <location>
        <begin position="66"/>
        <end position="78"/>
    </location>
</feature>
<dbReference type="SMART" id="SM00045">
    <property type="entry name" value="DAGKa"/>
    <property type="match status" value="1"/>
</dbReference>
<dbReference type="RefSeq" id="XP_024396906.1">
    <property type="nucleotide sequence ID" value="XM_024541138.2"/>
</dbReference>
<dbReference type="Gene3D" id="2.60.200.40">
    <property type="match status" value="1"/>
</dbReference>
<dbReference type="InterPro" id="IPR001206">
    <property type="entry name" value="Diacylglycerol_kinase_cat_dom"/>
</dbReference>
<dbReference type="GO" id="GO:0007200">
    <property type="term" value="P:phospholipase C-activating G protein-coupled receptor signaling pathway"/>
    <property type="evidence" value="ECO:0007669"/>
    <property type="project" value="InterPro"/>
</dbReference>
<evidence type="ECO:0000313" key="10">
    <source>
        <dbReference type="Proteomes" id="UP000006727"/>
    </source>
</evidence>
<keyword evidence="5 6" id="KW-0067">ATP-binding</keyword>
<dbReference type="EnsemblPlants" id="Pp3c15_10130V3.7">
    <property type="protein sequence ID" value="Pp3c15_10130V3.7"/>
    <property type="gene ID" value="Pp3c15_10130"/>
</dbReference>
<dbReference type="KEGG" id="ppp:112292549"/>
<evidence type="ECO:0000256" key="1">
    <source>
        <dbReference type="ARBA" id="ARBA00009280"/>
    </source>
</evidence>
<comment type="catalytic activity">
    <reaction evidence="6">
        <text>a 1,2-diacyl-sn-glycerol + ATP = a 1,2-diacyl-sn-glycero-3-phosphate + ADP + H(+)</text>
        <dbReference type="Rhea" id="RHEA:10272"/>
        <dbReference type="ChEBI" id="CHEBI:15378"/>
        <dbReference type="ChEBI" id="CHEBI:17815"/>
        <dbReference type="ChEBI" id="CHEBI:30616"/>
        <dbReference type="ChEBI" id="CHEBI:58608"/>
        <dbReference type="ChEBI" id="CHEBI:456216"/>
        <dbReference type="EC" id="2.7.1.107"/>
    </reaction>
</comment>
<evidence type="ECO:0000256" key="5">
    <source>
        <dbReference type="ARBA" id="ARBA00022840"/>
    </source>
</evidence>
<keyword evidence="10" id="KW-1185">Reference proteome</keyword>
<keyword evidence="2 6" id="KW-0808">Transferase</keyword>
<feature type="compositionally biased region" description="Polar residues" evidence="7">
    <location>
        <begin position="326"/>
        <end position="335"/>
    </location>
</feature>
<proteinExistence type="inferred from homology"/>
<dbReference type="OrthoDB" id="242257at2759"/>
<keyword evidence="3 6" id="KW-0547">Nucleotide-binding</keyword>
<reference evidence="9" key="3">
    <citation type="submission" date="2020-12" db="UniProtKB">
        <authorList>
            <consortium name="EnsemblPlants"/>
        </authorList>
    </citation>
    <scope>IDENTIFICATION</scope>
</reference>